<dbReference type="AlphaFoldDB" id="A0A8J3QD23"/>
<dbReference type="Pfam" id="PF14742">
    <property type="entry name" value="GDE_N_bis"/>
    <property type="match status" value="1"/>
</dbReference>
<dbReference type="InterPro" id="IPR012341">
    <property type="entry name" value="6hp_glycosidase-like_sf"/>
</dbReference>
<comment type="caution">
    <text evidence="3">The sequence shown here is derived from an EMBL/GenBank/DDBJ whole genome shotgun (WGS) entry which is preliminary data.</text>
</comment>
<dbReference type="GO" id="GO:0005975">
    <property type="term" value="P:carbohydrate metabolic process"/>
    <property type="evidence" value="ECO:0007669"/>
    <property type="project" value="InterPro"/>
</dbReference>
<evidence type="ECO:0000313" key="3">
    <source>
        <dbReference type="EMBL" id="GIH08549.1"/>
    </source>
</evidence>
<dbReference type="EMBL" id="BONY01000051">
    <property type="protein sequence ID" value="GIH08549.1"/>
    <property type="molecule type" value="Genomic_DNA"/>
</dbReference>
<dbReference type="Gene3D" id="1.50.10.10">
    <property type="match status" value="1"/>
</dbReference>
<dbReference type="Proteomes" id="UP000612899">
    <property type="component" value="Unassembled WGS sequence"/>
</dbReference>
<protein>
    <submittedName>
        <fullName evidence="3">Amylo-alpha-1,6-glucosidase</fullName>
    </submittedName>
</protein>
<keyword evidence="4" id="KW-1185">Reference proteome</keyword>
<proteinExistence type="predicted"/>
<feature type="domain" description="Mannosylglycerate hydrolase MGH1-like glycoside hydrolase" evidence="2">
    <location>
        <begin position="292"/>
        <end position="601"/>
    </location>
</feature>
<evidence type="ECO:0000259" key="2">
    <source>
        <dbReference type="Pfam" id="PF22422"/>
    </source>
</evidence>
<evidence type="ECO:0000259" key="1">
    <source>
        <dbReference type="Pfam" id="PF14742"/>
    </source>
</evidence>
<reference evidence="3" key="1">
    <citation type="submission" date="2021-01" db="EMBL/GenBank/DDBJ databases">
        <title>Whole genome shotgun sequence of Rhizocola hellebori NBRC 109834.</title>
        <authorList>
            <person name="Komaki H."/>
            <person name="Tamura T."/>
        </authorList>
    </citation>
    <scope>NUCLEOTIDE SEQUENCE</scope>
    <source>
        <strain evidence="3">NBRC 109834</strain>
    </source>
</reference>
<gene>
    <name evidence="3" type="ORF">Rhe02_66160</name>
</gene>
<name>A0A8J3QD23_9ACTN</name>
<dbReference type="SUPFAM" id="SSF48208">
    <property type="entry name" value="Six-hairpin glycosidases"/>
    <property type="match status" value="1"/>
</dbReference>
<evidence type="ECO:0000313" key="4">
    <source>
        <dbReference type="Proteomes" id="UP000612899"/>
    </source>
</evidence>
<sequence length="705" mass="76931">MTTQSQSTPFNTGEPVPVALAGRELVTMVEGTTFCICMPSGDIEPGTPQGLFFRDSRVVSRWQLRLDGLAPQSLSVANPDSYHGRFVLRRPPSPGQADSTLLVIRRRIVGAGMKEVITLSNVGREATMVRVELQVAADFADLFAVKEGRAAVADAYTTAMPGSELVFSRTDGSRGLSIHATREPQASPVGLTWEAVIPPRQEWSVEVLAQPVVDSQPVEPRFRDLTDSGQPTGKSPWLSSVTTFKTHHAALGTVLQRSLHDLDALRMESHHDPQRVYMAAGAPWFMTLFGRDSLLTAWMVLPVDPSIAIGTLHTLAALQGKENDPHTEEQPGRILHESRLGPDSVTALGGRTYYGTIDATPLFVALLGEAWRWGADEADIRALLPAADRALSWMERYGDRDGDGFLEYQRATDRGLANQGWKDSWDGVTDASGRLADPPIALAEVQGYAYAAWLARAEIAESFGDRETASACRERAGKLKQLFAEHFWVADGDYPALALDGHKRQVDSLTSNAAQAMWSGIVSDEHATRLVERLSQADMDSGFGLRTLSEQATAYNPMSYHNGSVWPHDTALGVAGLMRYAHIPGAVDLAHRLADGLIRAAMSFEGRLPELYCGFESDSFGAPIPYPTSCSPQAWASAAPFMLVRSFLGLHPDVPRKHLRLTPDLPAHWGSLSLDRLTVAGQRLRLSATQRMVQAIQVPDGWTVE</sequence>
<feature type="domain" description="Putative glycogen debranching enzyme N-terminal" evidence="1">
    <location>
        <begin position="29"/>
        <end position="207"/>
    </location>
</feature>
<dbReference type="InterPro" id="IPR008928">
    <property type="entry name" value="6-hairpin_glycosidase_sf"/>
</dbReference>
<accession>A0A8J3QD23</accession>
<dbReference type="Pfam" id="PF22422">
    <property type="entry name" value="MGH1-like_GH"/>
    <property type="match status" value="1"/>
</dbReference>
<dbReference type="RefSeq" id="WP_203912300.1">
    <property type="nucleotide sequence ID" value="NZ_BONY01000051.1"/>
</dbReference>
<dbReference type="InterPro" id="IPR032856">
    <property type="entry name" value="GDE_N_bis"/>
</dbReference>
<organism evidence="3 4">
    <name type="scientific">Rhizocola hellebori</name>
    <dbReference type="NCBI Taxonomy" id="1392758"/>
    <lineage>
        <taxon>Bacteria</taxon>
        <taxon>Bacillati</taxon>
        <taxon>Actinomycetota</taxon>
        <taxon>Actinomycetes</taxon>
        <taxon>Micromonosporales</taxon>
        <taxon>Micromonosporaceae</taxon>
        <taxon>Rhizocola</taxon>
    </lineage>
</organism>
<dbReference type="InterPro" id="IPR054491">
    <property type="entry name" value="MGH1-like_GH"/>
</dbReference>